<proteinExistence type="predicted"/>
<dbReference type="Pfam" id="PF13630">
    <property type="entry name" value="SdpI"/>
    <property type="match status" value="1"/>
</dbReference>
<dbReference type="InterPro" id="IPR025962">
    <property type="entry name" value="SdpI/YhfL"/>
</dbReference>
<feature type="transmembrane region" description="Helical" evidence="1">
    <location>
        <begin position="60"/>
        <end position="80"/>
    </location>
</feature>
<accession>A0A9D1Z9W2</accession>
<protein>
    <submittedName>
        <fullName evidence="3">SdpI family protein</fullName>
    </submittedName>
</protein>
<name>A0A9D1Z9W2_9ACTN</name>
<evidence type="ECO:0000313" key="3">
    <source>
        <dbReference type="EMBL" id="HIY79391.1"/>
    </source>
</evidence>
<feature type="transmembrane region" description="Helical" evidence="1">
    <location>
        <begin position="176"/>
        <end position="198"/>
    </location>
</feature>
<dbReference type="PIRSF" id="PIRSF038959">
    <property type="entry name" value="SdpI"/>
    <property type="match status" value="1"/>
</dbReference>
<reference evidence="3" key="1">
    <citation type="journal article" date="2021" name="PeerJ">
        <title>Extensive microbial diversity within the chicken gut microbiome revealed by metagenomics and culture.</title>
        <authorList>
            <person name="Gilroy R."/>
            <person name="Ravi A."/>
            <person name="Getino M."/>
            <person name="Pursley I."/>
            <person name="Horton D.L."/>
            <person name="Alikhan N.F."/>
            <person name="Baker D."/>
            <person name="Gharbi K."/>
            <person name="Hall N."/>
            <person name="Watson M."/>
            <person name="Adriaenssens E.M."/>
            <person name="Foster-Nyarko E."/>
            <person name="Jarju S."/>
            <person name="Secka A."/>
            <person name="Antonio M."/>
            <person name="Oren A."/>
            <person name="Chaudhuri R.R."/>
            <person name="La Ragione R."/>
            <person name="Hildebrand F."/>
            <person name="Pallen M.J."/>
        </authorList>
    </citation>
    <scope>NUCLEOTIDE SEQUENCE</scope>
    <source>
        <strain evidence="3">ChiHjej10B9-743</strain>
    </source>
</reference>
<dbReference type="AlphaFoldDB" id="A0A9D1Z9W2"/>
<comment type="caution">
    <text evidence="3">The sequence shown here is derived from an EMBL/GenBank/DDBJ whole genome shotgun (WGS) entry which is preliminary data.</text>
</comment>
<feature type="transmembrane region" description="Helical" evidence="1">
    <location>
        <begin position="123"/>
        <end position="145"/>
    </location>
</feature>
<dbReference type="InterPro" id="IPR026272">
    <property type="entry name" value="SdpI"/>
</dbReference>
<dbReference type="EMBL" id="DXCP01000023">
    <property type="protein sequence ID" value="HIY79391.1"/>
    <property type="molecule type" value="Genomic_DNA"/>
</dbReference>
<dbReference type="Pfam" id="PF07853">
    <property type="entry name" value="DUF1648"/>
    <property type="match status" value="1"/>
</dbReference>
<dbReference type="Proteomes" id="UP000824133">
    <property type="component" value="Unassembled WGS sequence"/>
</dbReference>
<dbReference type="PANTHER" id="PTHR37810">
    <property type="entry name" value="IMMUNITY PROTEIN SDPI"/>
    <property type="match status" value="1"/>
</dbReference>
<evidence type="ECO:0000313" key="4">
    <source>
        <dbReference type="Proteomes" id="UP000824133"/>
    </source>
</evidence>
<feature type="domain" description="DUF1648" evidence="2">
    <location>
        <begin position="23"/>
        <end position="66"/>
    </location>
</feature>
<dbReference type="GO" id="GO:0009636">
    <property type="term" value="P:response to toxic substance"/>
    <property type="evidence" value="ECO:0007669"/>
    <property type="project" value="TreeGrafter"/>
</dbReference>
<dbReference type="PANTHER" id="PTHR37810:SF5">
    <property type="entry name" value="IMMUNITY PROTEIN SDPI"/>
    <property type="match status" value="1"/>
</dbReference>
<gene>
    <name evidence="3" type="ORF">IAA42_03045</name>
</gene>
<keyword evidence="1" id="KW-0812">Transmembrane</keyword>
<keyword evidence="1" id="KW-1133">Transmembrane helix</keyword>
<dbReference type="InterPro" id="IPR012867">
    <property type="entry name" value="DUF1648"/>
</dbReference>
<sequence length="230" mass="24578">MAGLDYTARDKALWAALLALCLASAAAYVLWALPAMPETVPTHWGVDGTADGWDSKGSTILMGALMPILMLALLFAVPHLDPRGASFNRFKGVYEGFSAAFSVFMVIVAWITPLSALGVLPTAGGSFVNIIVFGFLGLLFVGLGIDLPRIEPNYTFGVRLPWTLADPENWRRTHRFAGPVFVIMGVVTLVSAFLASAAPELTPIALLVALLGGVGLITLYSFLLWKGVVR</sequence>
<organism evidence="3 4">
    <name type="scientific">Candidatus Olsenella excrementavium</name>
    <dbReference type="NCBI Taxonomy" id="2838709"/>
    <lineage>
        <taxon>Bacteria</taxon>
        <taxon>Bacillati</taxon>
        <taxon>Actinomycetota</taxon>
        <taxon>Coriobacteriia</taxon>
        <taxon>Coriobacteriales</taxon>
        <taxon>Atopobiaceae</taxon>
        <taxon>Olsenella</taxon>
    </lineage>
</organism>
<reference evidence="3" key="2">
    <citation type="submission" date="2021-04" db="EMBL/GenBank/DDBJ databases">
        <authorList>
            <person name="Gilroy R."/>
        </authorList>
    </citation>
    <scope>NUCLEOTIDE SEQUENCE</scope>
    <source>
        <strain evidence="3">ChiHjej10B9-743</strain>
    </source>
</reference>
<keyword evidence="1" id="KW-0472">Membrane</keyword>
<feature type="transmembrane region" description="Helical" evidence="1">
    <location>
        <begin position="12"/>
        <end position="33"/>
    </location>
</feature>
<evidence type="ECO:0000259" key="2">
    <source>
        <dbReference type="Pfam" id="PF07853"/>
    </source>
</evidence>
<feature type="transmembrane region" description="Helical" evidence="1">
    <location>
        <begin position="204"/>
        <end position="225"/>
    </location>
</feature>
<evidence type="ECO:0000256" key="1">
    <source>
        <dbReference type="SAM" id="Phobius"/>
    </source>
</evidence>
<feature type="transmembrane region" description="Helical" evidence="1">
    <location>
        <begin position="92"/>
        <end position="111"/>
    </location>
</feature>